<dbReference type="Proteomes" id="UP001633002">
    <property type="component" value="Unassembled WGS sequence"/>
</dbReference>
<feature type="compositionally biased region" description="Acidic residues" evidence="1">
    <location>
        <begin position="433"/>
        <end position="445"/>
    </location>
</feature>
<organism evidence="2 3">
    <name type="scientific">Riccia sorocarpa</name>
    <dbReference type="NCBI Taxonomy" id="122646"/>
    <lineage>
        <taxon>Eukaryota</taxon>
        <taxon>Viridiplantae</taxon>
        <taxon>Streptophyta</taxon>
        <taxon>Embryophyta</taxon>
        <taxon>Marchantiophyta</taxon>
        <taxon>Marchantiopsida</taxon>
        <taxon>Marchantiidae</taxon>
        <taxon>Marchantiales</taxon>
        <taxon>Ricciaceae</taxon>
        <taxon>Riccia</taxon>
    </lineage>
</organism>
<gene>
    <name evidence="2" type="ORF">R1sor_013777</name>
</gene>
<keyword evidence="3" id="KW-1185">Reference proteome</keyword>
<feature type="region of interest" description="Disordered" evidence="1">
    <location>
        <begin position="467"/>
        <end position="502"/>
    </location>
</feature>
<protein>
    <submittedName>
        <fullName evidence="2">Uncharacterized protein</fullName>
    </submittedName>
</protein>
<evidence type="ECO:0000313" key="2">
    <source>
        <dbReference type="EMBL" id="KAL3687468.1"/>
    </source>
</evidence>
<proteinExistence type="predicted"/>
<name>A0ABD3H7K0_9MARC</name>
<comment type="caution">
    <text evidence="2">The sequence shown here is derived from an EMBL/GenBank/DDBJ whole genome shotgun (WGS) entry which is preliminary data.</text>
</comment>
<reference evidence="2 3" key="1">
    <citation type="submission" date="2024-09" db="EMBL/GenBank/DDBJ databases">
        <title>Chromosome-scale assembly of Riccia sorocarpa.</title>
        <authorList>
            <person name="Paukszto L."/>
        </authorList>
    </citation>
    <scope>NUCLEOTIDE SEQUENCE [LARGE SCALE GENOMIC DNA]</scope>
    <source>
        <strain evidence="2">LP-2024</strain>
        <tissue evidence="2">Aerial parts of the thallus</tissue>
    </source>
</reference>
<evidence type="ECO:0000256" key="1">
    <source>
        <dbReference type="SAM" id="MobiDB-lite"/>
    </source>
</evidence>
<accession>A0ABD3H7K0</accession>
<dbReference type="EMBL" id="JBJQOH010000004">
    <property type="protein sequence ID" value="KAL3687468.1"/>
    <property type="molecule type" value="Genomic_DNA"/>
</dbReference>
<feature type="region of interest" description="Disordered" evidence="1">
    <location>
        <begin position="392"/>
        <end position="453"/>
    </location>
</feature>
<feature type="compositionally biased region" description="Basic and acidic residues" evidence="1">
    <location>
        <begin position="421"/>
        <end position="432"/>
    </location>
</feature>
<evidence type="ECO:0000313" key="3">
    <source>
        <dbReference type="Proteomes" id="UP001633002"/>
    </source>
</evidence>
<dbReference type="AlphaFoldDB" id="A0ABD3H7K0"/>
<sequence>MKANWFKPFQGMEKKNVKKILEKLLDGKLLLRKGTKSDDMREDLQSYCAWMKMEERLLEEIIRFYDSRYNKGVLRKELKRKHKITRTFLKEIILLLSDGDVAMLKRNVKWKGVPSVLENKLVVVCKEVNALECSDRIVPFSIIETCGDLLSSKIPVDVTGPELVVADLTASPDWDKNTFEGMFKVLFSLFTESRDIKFTLVVYLLPTAILDFLTSYQKFEGADAGIKFKPFWGYYEPEKPNEGAGIPIKGQGFLKVVLFITAKGQDFAKCPHDRRINLFCKKPVEVEPYYLRRPQGQAEEHKKAWLLEHAPTWSMVQKDELPKSGRIHPYCKRPDDIEDMIYNWSNYRGVVLDIFSGGVVLRADLKASRQVITFARSSQEYTFLEAYVKVSDEEGSKGHIPSENVPEEKEESVKVSGEGGSEERISSKSVVEEKEESVEVSDEGGSEGHISAENIVEEKEESVMVSDEDESGHIQSESVAEKNEESVEVSNEGGSQGHIPLDNVAEEKVEFVEHMNEDKEKKVPTVEDNIENPLNTDMIVATNNNNFNEVHDADPAVCEPSN</sequence>